<dbReference type="PANTHER" id="PTHR43344">
    <property type="entry name" value="PHOSPHOSERINE PHOSPHATASE"/>
    <property type="match status" value="1"/>
</dbReference>
<evidence type="ECO:0000256" key="11">
    <source>
        <dbReference type="ARBA" id="ARBA00031693"/>
    </source>
</evidence>
<feature type="active site" description="Proton donor" evidence="14">
    <location>
        <position position="198"/>
    </location>
</feature>
<evidence type="ECO:0000256" key="5">
    <source>
        <dbReference type="ARBA" id="ARBA00015196"/>
    </source>
</evidence>
<organism evidence="16 17">
    <name type="scientific">Halorhodospira halochloris</name>
    <name type="common">Ectothiorhodospira halochloris</name>
    <dbReference type="NCBI Taxonomy" id="1052"/>
    <lineage>
        <taxon>Bacteria</taxon>
        <taxon>Pseudomonadati</taxon>
        <taxon>Pseudomonadota</taxon>
        <taxon>Gammaproteobacteria</taxon>
        <taxon>Chromatiales</taxon>
        <taxon>Ectothiorhodospiraceae</taxon>
        <taxon>Halorhodospira</taxon>
    </lineage>
</organism>
<gene>
    <name evidence="16" type="ORF">HH1059_06420</name>
</gene>
<evidence type="ECO:0000256" key="4">
    <source>
        <dbReference type="ARBA" id="ARBA00012640"/>
    </source>
</evidence>
<dbReference type="PROSITE" id="PS51671">
    <property type="entry name" value="ACT"/>
    <property type="match status" value="1"/>
</dbReference>
<dbReference type="FunFam" id="1.10.150.210:FF:000001">
    <property type="entry name" value="Phosphoserine phosphatase"/>
    <property type="match status" value="1"/>
</dbReference>
<dbReference type="Gene3D" id="3.30.70.260">
    <property type="match status" value="2"/>
</dbReference>
<evidence type="ECO:0000313" key="16">
    <source>
        <dbReference type="EMBL" id="BAU57330.1"/>
    </source>
</evidence>
<keyword evidence="7" id="KW-0479">Metal-binding</keyword>
<keyword evidence="10" id="KW-0718">Serine biosynthesis</keyword>
<dbReference type="AlphaFoldDB" id="A0A0X8X834"/>
<evidence type="ECO:0000256" key="10">
    <source>
        <dbReference type="ARBA" id="ARBA00023299"/>
    </source>
</evidence>
<dbReference type="PANTHER" id="PTHR43344:SF2">
    <property type="entry name" value="PHOSPHOSERINE PHOSPHATASE"/>
    <property type="match status" value="1"/>
</dbReference>
<sequence length="410" mass="45473">MSEIILINVSGEDQPGLTSSLMEILAEYNVGILDIGQAMIHDTLSLGILVEVPAQEDVSPVLKDVLFHLHDAGMQVRFTPINQEKYHHWVEGAGKPRHIITLLGRCVTAEQIARISAVVSSQGLNIEDIVRLSGRRPLHLEGRRSRACIELTVRGQPVDPDAMKRDFMEISKELDIDISFQEDNVYRRNRRMVAFDMDSTLIQQEVIDEMAKAAGAGEECSKVTEQAMRGEIDFRESLRKRVALLEGLSEETLQRVAESLTLTEGAQRLVRTVKSFGYVTAIISGGFTYFGRYLQEQLGIDYVYANDLEIQDGYLTGRVLGNIVDGPRKAELLREIAEQEGLALEQVIAIGDGANDLPMLRQAGLGIAFRAKPVVQESARQSISTLGLDGTLYLMGIKDTDTPDEDNSHH</sequence>
<feature type="domain" description="ACT" evidence="15">
    <location>
        <begin position="6"/>
        <end position="84"/>
    </location>
</feature>
<accession>A0A0X8X834</accession>
<evidence type="ECO:0000256" key="1">
    <source>
        <dbReference type="ARBA" id="ARBA00001946"/>
    </source>
</evidence>
<dbReference type="GO" id="GO:0005737">
    <property type="term" value="C:cytoplasm"/>
    <property type="evidence" value="ECO:0007669"/>
    <property type="project" value="TreeGrafter"/>
</dbReference>
<dbReference type="InterPro" id="IPR050582">
    <property type="entry name" value="HAD-like_SerB"/>
</dbReference>
<dbReference type="Gene3D" id="1.10.150.210">
    <property type="entry name" value="Phosphoserine phosphatase, domain 2"/>
    <property type="match status" value="1"/>
</dbReference>
<comment type="catalytic activity">
    <reaction evidence="12">
        <text>O-phospho-L-serine + H2O = L-serine + phosphate</text>
        <dbReference type="Rhea" id="RHEA:21208"/>
        <dbReference type="ChEBI" id="CHEBI:15377"/>
        <dbReference type="ChEBI" id="CHEBI:33384"/>
        <dbReference type="ChEBI" id="CHEBI:43474"/>
        <dbReference type="ChEBI" id="CHEBI:57524"/>
        <dbReference type="EC" id="3.1.3.3"/>
    </reaction>
</comment>
<comment type="catalytic activity">
    <reaction evidence="13">
        <text>O-phospho-D-serine + H2O = D-serine + phosphate</text>
        <dbReference type="Rhea" id="RHEA:24873"/>
        <dbReference type="ChEBI" id="CHEBI:15377"/>
        <dbReference type="ChEBI" id="CHEBI:35247"/>
        <dbReference type="ChEBI" id="CHEBI:43474"/>
        <dbReference type="ChEBI" id="CHEBI:58680"/>
        <dbReference type="EC" id="3.1.3.3"/>
    </reaction>
</comment>
<dbReference type="InterPro" id="IPR023214">
    <property type="entry name" value="HAD_sf"/>
</dbReference>
<keyword evidence="8" id="KW-0378">Hydrolase</keyword>
<reference evidence="16" key="1">
    <citation type="submission" date="2016-02" db="EMBL/GenBank/DDBJ databases">
        <title>Halorhodospira halochloris DSM-1059 complete genome, version 2.</title>
        <authorList>
            <person name="Tsukatani Y."/>
        </authorList>
    </citation>
    <scope>NUCLEOTIDE SEQUENCE</scope>
    <source>
        <strain evidence="16">DSM 1059</strain>
    </source>
</reference>
<evidence type="ECO:0000256" key="12">
    <source>
        <dbReference type="ARBA" id="ARBA00048138"/>
    </source>
</evidence>
<dbReference type="InterPro" id="IPR002912">
    <property type="entry name" value="ACT_dom"/>
</dbReference>
<dbReference type="Gene3D" id="3.40.50.1000">
    <property type="entry name" value="HAD superfamily/HAD-like"/>
    <property type="match status" value="1"/>
</dbReference>
<dbReference type="KEGG" id="hhk:HH1059_06420"/>
<dbReference type="InterPro" id="IPR045865">
    <property type="entry name" value="ACT-like_dom_sf"/>
</dbReference>
<dbReference type="EMBL" id="AP017372">
    <property type="protein sequence ID" value="BAU57330.1"/>
    <property type="molecule type" value="Genomic_DNA"/>
</dbReference>
<comment type="cofactor">
    <cofactor evidence="1">
        <name>Mg(2+)</name>
        <dbReference type="ChEBI" id="CHEBI:18420"/>
    </cofactor>
</comment>
<dbReference type="NCBIfam" id="TIGR00338">
    <property type="entry name" value="serB"/>
    <property type="match status" value="1"/>
</dbReference>
<dbReference type="GO" id="GO:0000287">
    <property type="term" value="F:magnesium ion binding"/>
    <property type="evidence" value="ECO:0007669"/>
    <property type="project" value="TreeGrafter"/>
</dbReference>
<evidence type="ECO:0000256" key="2">
    <source>
        <dbReference type="ARBA" id="ARBA00005135"/>
    </source>
</evidence>
<dbReference type="Pfam" id="PF21086">
    <property type="entry name" value="ACT_PSP_2"/>
    <property type="match status" value="1"/>
</dbReference>
<comment type="pathway">
    <text evidence="2">Amino-acid biosynthesis; L-serine biosynthesis; L-serine from 3-phospho-D-glycerate: step 3/3.</text>
</comment>
<dbReference type="OrthoDB" id="9792539at2"/>
<evidence type="ECO:0000256" key="7">
    <source>
        <dbReference type="ARBA" id="ARBA00022723"/>
    </source>
</evidence>
<dbReference type="SUPFAM" id="SSF55021">
    <property type="entry name" value="ACT-like"/>
    <property type="match status" value="1"/>
</dbReference>
<dbReference type="InterPro" id="IPR049148">
    <property type="entry name" value="PSP_ACT"/>
</dbReference>
<protein>
    <recommendedName>
        <fullName evidence="5">Phosphoserine phosphatase</fullName>
        <ecNumber evidence="4">3.1.3.3</ecNumber>
    </recommendedName>
    <alternativeName>
        <fullName evidence="11">O-phosphoserine phosphohydrolase</fullName>
    </alternativeName>
</protein>
<dbReference type="InterPro" id="IPR036412">
    <property type="entry name" value="HAD-like_sf"/>
</dbReference>
<dbReference type="SFLD" id="SFLDS00003">
    <property type="entry name" value="Haloacid_Dehalogenase"/>
    <property type="match status" value="1"/>
</dbReference>
<evidence type="ECO:0000256" key="3">
    <source>
        <dbReference type="ARBA" id="ARBA00009184"/>
    </source>
</evidence>
<evidence type="ECO:0000256" key="14">
    <source>
        <dbReference type="PIRSR" id="PIRSR604469-1"/>
    </source>
</evidence>
<dbReference type="GO" id="GO:0036424">
    <property type="term" value="F:L-phosphoserine phosphatase activity"/>
    <property type="evidence" value="ECO:0007669"/>
    <property type="project" value="InterPro"/>
</dbReference>
<evidence type="ECO:0000259" key="15">
    <source>
        <dbReference type="PROSITE" id="PS51671"/>
    </source>
</evidence>
<dbReference type="SUPFAM" id="SSF56784">
    <property type="entry name" value="HAD-like"/>
    <property type="match status" value="1"/>
</dbReference>
<evidence type="ECO:0000256" key="13">
    <source>
        <dbReference type="ARBA" id="ARBA00048523"/>
    </source>
</evidence>
<evidence type="ECO:0000256" key="9">
    <source>
        <dbReference type="ARBA" id="ARBA00022842"/>
    </source>
</evidence>
<dbReference type="NCBIfam" id="TIGR01488">
    <property type="entry name" value="HAD-SF-IB"/>
    <property type="match status" value="1"/>
</dbReference>
<dbReference type="Pfam" id="PF13740">
    <property type="entry name" value="ACT_6"/>
    <property type="match status" value="1"/>
</dbReference>
<dbReference type="CDD" id="cd07500">
    <property type="entry name" value="HAD_PSP"/>
    <property type="match status" value="1"/>
</dbReference>
<dbReference type="EC" id="3.1.3.3" evidence="4"/>
<keyword evidence="17" id="KW-1185">Reference proteome</keyword>
<dbReference type="RefSeq" id="WP_096408232.1">
    <property type="nucleotide sequence ID" value="NZ_AP017372.2"/>
</dbReference>
<dbReference type="GO" id="GO:0006564">
    <property type="term" value="P:L-serine biosynthetic process"/>
    <property type="evidence" value="ECO:0007669"/>
    <property type="project" value="UniProtKB-KW"/>
</dbReference>
<evidence type="ECO:0000256" key="6">
    <source>
        <dbReference type="ARBA" id="ARBA00022605"/>
    </source>
</evidence>
<dbReference type="CDD" id="cd04871">
    <property type="entry name" value="ACT_PSP_2"/>
    <property type="match status" value="1"/>
</dbReference>
<dbReference type="Pfam" id="PF12710">
    <property type="entry name" value="HAD"/>
    <property type="match status" value="1"/>
</dbReference>
<feature type="active site" description="Nucleophile" evidence="14">
    <location>
        <position position="196"/>
    </location>
</feature>
<evidence type="ECO:0000313" key="17">
    <source>
        <dbReference type="Proteomes" id="UP000218890"/>
    </source>
</evidence>
<dbReference type="UniPathway" id="UPA00135">
    <property type="reaction ID" value="UER00198"/>
</dbReference>
<dbReference type="SFLD" id="SFLDG01137">
    <property type="entry name" value="C1.6.1:_Phosphoserine_Phosphat"/>
    <property type="match status" value="1"/>
</dbReference>
<dbReference type="CDD" id="cd04870">
    <property type="entry name" value="ACT_PSP_1"/>
    <property type="match status" value="1"/>
</dbReference>
<evidence type="ECO:0000256" key="8">
    <source>
        <dbReference type="ARBA" id="ARBA00022801"/>
    </source>
</evidence>
<dbReference type="InterPro" id="IPR004469">
    <property type="entry name" value="PSP"/>
</dbReference>
<keyword evidence="9" id="KW-0460">Magnesium</keyword>
<keyword evidence="6" id="KW-0028">Amino-acid biosynthesis</keyword>
<comment type="similarity">
    <text evidence="3">Belongs to the HAD-like hydrolase superfamily. SerB family.</text>
</comment>
<dbReference type="Proteomes" id="UP000218890">
    <property type="component" value="Chromosome"/>
</dbReference>
<dbReference type="SFLD" id="SFLDF00029">
    <property type="entry name" value="phosphoserine_phosphatase"/>
    <property type="match status" value="1"/>
</dbReference>
<proteinExistence type="inferred from homology"/>
<name>A0A0X8X834_HALHR</name>
<dbReference type="SFLD" id="SFLDG01136">
    <property type="entry name" value="C1.6:_Phosphoserine_Phosphatas"/>
    <property type="match status" value="1"/>
</dbReference>